<dbReference type="AlphaFoldDB" id="A0A8H7AQC3"/>
<accession>A0A8H7AQC3</accession>
<name>A0A8H7AQC3_9EURO</name>
<proteinExistence type="predicted"/>
<evidence type="ECO:0000313" key="2">
    <source>
        <dbReference type="Proteomes" id="UP000606974"/>
    </source>
</evidence>
<sequence length="115" mass="12582">MWHGYGVRMRKNASAVSGRWRLGPGKGILQAEATPRLHKDSTPYQVSLAAGVDVAKDMVEWGMKPPPKFMLHCTAKNNSLFARNPQRGSAVKKEDDGLWLSIANFAARASISSSD</sequence>
<gene>
    <name evidence="1" type="ORF">GJ744_001865</name>
</gene>
<reference evidence="1" key="1">
    <citation type="submission" date="2020-02" db="EMBL/GenBank/DDBJ databases">
        <authorList>
            <person name="Palmer J.M."/>
        </authorList>
    </citation>
    <scope>NUCLEOTIDE SEQUENCE</scope>
    <source>
        <strain evidence="1">EPUS1.4</strain>
        <tissue evidence="1">Thallus</tissue>
    </source>
</reference>
<evidence type="ECO:0000313" key="1">
    <source>
        <dbReference type="EMBL" id="KAF7512297.1"/>
    </source>
</evidence>
<organism evidence="1 2">
    <name type="scientific">Endocarpon pusillum</name>
    <dbReference type="NCBI Taxonomy" id="364733"/>
    <lineage>
        <taxon>Eukaryota</taxon>
        <taxon>Fungi</taxon>
        <taxon>Dikarya</taxon>
        <taxon>Ascomycota</taxon>
        <taxon>Pezizomycotina</taxon>
        <taxon>Eurotiomycetes</taxon>
        <taxon>Chaetothyriomycetidae</taxon>
        <taxon>Verrucariales</taxon>
        <taxon>Verrucariaceae</taxon>
        <taxon>Endocarpon</taxon>
    </lineage>
</organism>
<comment type="caution">
    <text evidence="1">The sequence shown here is derived from an EMBL/GenBank/DDBJ whole genome shotgun (WGS) entry which is preliminary data.</text>
</comment>
<dbReference type="EMBL" id="JAACFV010000013">
    <property type="protein sequence ID" value="KAF7512297.1"/>
    <property type="molecule type" value="Genomic_DNA"/>
</dbReference>
<protein>
    <submittedName>
        <fullName evidence="1">Uncharacterized protein</fullName>
    </submittedName>
</protein>
<keyword evidence="2" id="KW-1185">Reference proteome</keyword>
<dbReference type="Proteomes" id="UP000606974">
    <property type="component" value="Unassembled WGS sequence"/>
</dbReference>